<keyword evidence="5" id="KW-0067">ATP-binding</keyword>
<dbReference type="InterPro" id="IPR041627">
    <property type="entry name" value="AAA_lid_6"/>
</dbReference>
<dbReference type="InterPro" id="IPR007829">
    <property type="entry name" value="TM2"/>
</dbReference>
<dbReference type="InterPro" id="IPR003593">
    <property type="entry name" value="AAA+_ATPase"/>
</dbReference>
<dbReference type="InterPro" id="IPR027417">
    <property type="entry name" value="P-loop_NTPase"/>
</dbReference>
<feature type="region of interest" description="Disordered" evidence="8">
    <location>
        <begin position="115"/>
        <end position="142"/>
    </location>
</feature>
<evidence type="ECO:0000256" key="1">
    <source>
        <dbReference type="ARBA" id="ARBA00004141"/>
    </source>
</evidence>
<evidence type="ECO:0000256" key="5">
    <source>
        <dbReference type="ARBA" id="ARBA00022840"/>
    </source>
</evidence>
<evidence type="ECO:0000313" key="11">
    <source>
        <dbReference type="EMBL" id="MFD2603513.1"/>
    </source>
</evidence>
<comment type="similarity">
    <text evidence="2">Belongs to the CbxX/CfxQ family.</text>
</comment>
<protein>
    <submittedName>
        <fullName evidence="11">AAA family ATPase</fullName>
    </submittedName>
</protein>
<evidence type="ECO:0000256" key="2">
    <source>
        <dbReference type="ARBA" id="ARBA00010378"/>
    </source>
</evidence>
<dbReference type="EMBL" id="JBHUMD010000029">
    <property type="protein sequence ID" value="MFD2603513.1"/>
    <property type="molecule type" value="Genomic_DNA"/>
</dbReference>
<dbReference type="Proteomes" id="UP001597480">
    <property type="component" value="Unassembled WGS sequence"/>
</dbReference>
<evidence type="ECO:0000313" key="12">
    <source>
        <dbReference type="Proteomes" id="UP001597480"/>
    </source>
</evidence>
<dbReference type="PANTHER" id="PTHR43392">
    <property type="entry name" value="AAA-TYPE ATPASE FAMILY PROTEIN / ANKYRIN REPEAT FAMILY PROTEIN"/>
    <property type="match status" value="1"/>
</dbReference>
<feature type="domain" description="AAA+ ATPase" evidence="10">
    <location>
        <begin position="187"/>
        <end position="325"/>
    </location>
</feature>
<keyword evidence="12" id="KW-1185">Reference proteome</keyword>
<dbReference type="PANTHER" id="PTHR43392:SF2">
    <property type="entry name" value="AAA-TYPE ATPASE FAMILY PROTEIN _ ANKYRIN REPEAT FAMILY PROTEIN"/>
    <property type="match status" value="1"/>
</dbReference>
<dbReference type="SUPFAM" id="SSF52540">
    <property type="entry name" value="P-loop containing nucleoside triphosphate hydrolases"/>
    <property type="match status" value="1"/>
</dbReference>
<dbReference type="RefSeq" id="WP_379822333.1">
    <property type="nucleotide sequence ID" value="NZ_JBHUMD010000029.1"/>
</dbReference>
<dbReference type="InterPro" id="IPR003959">
    <property type="entry name" value="ATPase_AAA_core"/>
</dbReference>
<proteinExistence type="inferred from homology"/>
<keyword evidence="3 9" id="KW-0812">Transmembrane</keyword>
<feature type="compositionally biased region" description="Basic residues" evidence="8">
    <location>
        <begin position="116"/>
        <end position="134"/>
    </location>
</feature>
<feature type="transmembrane region" description="Helical" evidence="9">
    <location>
        <begin position="45"/>
        <end position="67"/>
    </location>
</feature>
<dbReference type="Pfam" id="PF05154">
    <property type="entry name" value="TM2"/>
    <property type="match status" value="1"/>
</dbReference>
<organism evidence="11 12">
    <name type="scientific">Flavobacterium suzhouense</name>
    <dbReference type="NCBI Taxonomy" id="1529638"/>
    <lineage>
        <taxon>Bacteria</taxon>
        <taxon>Pseudomonadati</taxon>
        <taxon>Bacteroidota</taxon>
        <taxon>Flavobacteriia</taxon>
        <taxon>Flavobacteriales</taxon>
        <taxon>Flavobacteriaceae</taxon>
        <taxon>Flavobacterium</taxon>
    </lineage>
</organism>
<evidence type="ECO:0000256" key="4">
    <source>
        <dbReference type="ARBA" id="ARBA00022741"/>
    </source>
</evidence>
<sequence>MPLPHQPTPSAKPREKWKAILLAFFLGSFGAHLFYLGNKRLGYEYLIIFWSGIPGIFGIFSAIGLLFTSQEKFDKNYNPKPCKDCGDPIETYSQSEDYCLDCLVSHSNEIIEKNKRNSKKKSSYQSKNNKKKQHSEHTDKNETLEDVLKELNALVGLEEVKDEINTLVNFIKIQKEREEEGLKTSSVSYHMVFTGNPGTGKTTVARIVSKIYEHLGILDIGELIETDRAGLIAEYEGQTAAKVDDVIDDALDSVLFIDEAYSLNSGSNEIFGKEAVATLLKRMEDDRERLVVILAGYTNEMKTFLSTNPGFGSRFNRYINFADYTPEDLLAIFEINCKKSDYILDSSAKAKALQLFSDAYTQRDNTFGNGRFARNVFECTIEKHSNRIAKEKDINKIMLTTIMEQDISLN</sequence>
<dbReference type="Pfam" id="PF00004">
    <property type="entry name" value="AAA"/>
    <property type="match status" value="1"/>
</dbReference>
<dbReference type="Pfam" id="PF17866">
    <property type="entry name" value="AAA_lid_6"/>
    <property type="match status" value="1"/>
</dbReference>
<evidence type="ECO:0000256" key="9">
    <source>
        <dbReference type="SAM" id="Phobius"/>
    </source>
</evidence>
<dbReference type="InterPro" id="IPR000641">
    <property type="entry name" value="CbxX/CfxQ"/>
</dbReference>
<evidence type="ECO:0000256" key="3">
    <source>
        <dbReference type="ARBA" id="ARBA00022692"/>
    </source>
</evidence>
<dbReference type="PRINTS" id="PR00819">
    <property type="entry name" value="CBXCFQXSUPER"/>
</dbReference>
<reference evidence="12" key="1">
    <citation type="journal article" date="2019" name="Int. J. Syst. Evol. Microbiol.">
        <title>The Global Catalogue of Microorganisms (GCM) 10K type strain sequencing project: providing services to taxonomists for standard genome sequencing and annotation.</title>
        <authorList>
            <consortium name="The Broad Institute Genomics Platform"/>
            <consortium name="The Broad Institute Genome Sequencing Center for Infectious Disease"/>
            <person name="Wu L."/>
            <person name="Ma J."/>
        </authorList>
    </citation>
    <scope>NUCLEOTIDE SEQUENCE [LARGE SCALE GENOMIC DNA]</scope>
    <source>
        <strain evidence="12">KCTC 42107</strain>
    </source>
</reference>
<evidence type="ECO:0000256" key="6">
    <source>
        <dbReference type="ARBA" id="ARBA00022989"/>
    </source>
</evidence>
<dbReference type="Gene3D" id="1.10.8.60">
    <property type="match status" value="1"/>
</dbReference>
<keyword evidence="6 9" id="KW-1133">Transmembrane helix</keyword>
<gene>
    <name evidence="11" type="ORF">ACFSR3_15720</name>
</gene>
<evidence type="ECO:0000256" key="7">
    <source>
        <dbReference type="ARBA" id="ARBA00023136"/>
    </source>
</evidence>
<dbReference type="InterPro" id="IPR050773">
    <property type="entry name" value="CbxX/CfxQ_RuBisCO_ESX"/>
</dbReference>
<feature type="transmembrane region" description="Helical" evidence="9">
    <location>
        <begin position="20"/>
        <end position="38"/>
    </location>
</feature>
<accession>A0ABW5NXF4</accession>
<keyword evidence="7 9" id="KW-0472">Membrane</keyword>
<evidence type="ECO:0000259" key="10">
    <source>
        <dbReference type="SMART" id="SM00382"/>
    </source>
</evidence>
<evidence type="ECO:0000256" key="8">
    <source>
        <dbReference type="SAM" id="MobiDB-lite"/>
    </source>
</evidence>
<name>A0ABW5NXF4_9FLAO</name>
<comment type="subcellular location">
    <subcellularLocation>
        <location evidence="1">Membrane</location>
        <topology evidence="1">Multi-pass membrane protein</topology>
    </subcellularLocation>
</comment>
<dbReference type="Gene3D" id="3.40.50.300">
    <property type="entry name" value="P-loop containing nucleotide triphosphate hydrolases"/>
    <property type="match status" value="1"/>
</dbReference>
<comment type="caution">
    <text evidence="11">The sequence shown here is derived from an EMBL/GenBank/DDBJ whole genome shotgun (WGS) entry which is preliminary data.</text>
</comment>
<keyword evidence="4" id="KW-0547">Nucleotide-binding</keyword>
<dbReference type="SMART" id="SM00382">
    <property type="entry name" value="AAA"/>
    <property type="match status" value="1"/>
</dbReference>